<dbReference type="EMBL" id="JAPFFF010000003">
    <property type="protein sequence ID" value="KAK8893753.1"/>
    <property type="molecule type" value="Genomic_DNA"/>
</dbReference>
<dbReference type="PROSITE" id="PS51194">
    <property type="entry name" value="HELICASE_CTER"/>
    <property type="match status" value="1"/>
</dbReference>
<dbReference type="InterPro" id="IPR001650">
    <property type="entry name" value="Helicase_C-like"/>
</dbReference>
<feature type="short sequence motif" description="Q motif" evidence="6">
    <location>
        <begin position="140"/>
        <end position="168"/>
    </location>
</feature>
<name>A0ABR2KRI8_9EUKA</name>
<dbReference type="SUPFAM" id="SSF52540">
    <property type="entry name" value="P-loop containing nucleoside triphosphate hydrolases"/>
    <property type="match status" value="1"/>
</dbReference>
<protein>
    <recommendedName>
        <fullName evidence="1">RNA helicase</fullName>
        <ecNumber evidence="1">3.6.4.13</ecNumber>
    </recommendedName>
</protein>
<gene>
    <name evidence="11" type="ORF">M9Y10_022182</name>
</gene>
<feature type="domain" description="Helicase ATP-binding" evidence="8">
    <location>
        <begin position="171"/>
        <end position="349"/>
    </location>
</feature>
<dbReference type="Pfam" id="PF00271">
    <property type="entry name" value="Helicase_C"/>
    <property type="match status" value="1"/>
</dbReference>
<feature type="compositionally biased region" description="Acidic residues" evidence="7">
    <location>
        <begin position="575"/>
        <end position="587"/>
    </location>
</feature>
<dbReference type="InterPro" id="IPR056149">
    <property type="entry name" value="PRP5/DDX46/KHDC4_KH"/>
</dbReference>
<evidence type="ECO:0000256" key="4">
    <source>
        <dbReference type="ARBA" id="ARBA00022806"/>
    </source>
</evidence>
<dbReference type="InterPro" id="IPR027417">
    <property type="entry name" value="P-loop_NTPase"/>
</dbReference>
<evidence type="ECO:0000259" key="10">
    <source>
        <dbReference type="PROSITE" id="PS51195"/>
    </source>
</evidence>
<evidence type="ECO:0000256" key="2">
    <source>
        <dbReference type="ARBA" id="ARBA00022741"/>
    </source>
</evidence>
<dbReference type="Pfam" id="PF23469">
    <property type="entry name" value="KH_12"/>
    <property type="match status" value="1"/>
</dbReference>
<accession>A0ABR2KRI8</accession>
<feature type="domain" description="Helicase C-terminal" evidence="9">
    <location>
        <begin position="360"/>
        <end position="521"/>
    </location>
</feature>
<keyword evidence="12" id="KW-1185">Reference proteome</keyword>
<dbReference type="InterPro" id="IPR014014">
    <property type="entry name" value="RNA_helicase_DEAD_Q_motif"/>
</dbReference>
<comment type="caution">
    <text evidence="11">The sequence shown here is derived from an EMBL/GenBank/DDBJ whole genome shotgun (WGS) entry which is preliminary data.</text>
</comment>
<evidence type="ECO:0000313" key="11">
    <source>
        <dbReference type="EMBL" id="KAK8893753.1"/>
    </source>
</evidence>
<feature type="compositionally biased region" description="Basic and acidic residues" evidence="7">
    <location>
        <begin position="559"/>
        <end position="570"/>
    </location>
</feature>
<evidence type="ECO:0000256" key="1">
    <source>
        <dbReference type="ARBA" id="ARBA00012552"/>
    </source>
</evidence>
<dbReference type="InterPro" id="IPR011545">
    <property type="entry name" value="DEAD/DEAH_box_helicase_dom"/>
</dbReference>
<dbReference type="Gene3D" id="3.40.50.300">
    <property type="entry name" value="P-loop containing nucleotide triphosphate hydrolases"/>
    <property type="match status" value="2"/>
</dbReference>
<organism evidence="11 12">
    <name type="scientific">Tritrichomonas musculus</name>
    <dbReference type="NCBI Taxonomy" id="1915356"/>
    <lineage>
        <taxon>Eukaryota</taxon>
        <taxon>Metamonada</taxon>
        <taxon>Parabasalia</taxon>
        <taxon>Tritrichomonadida</taxon>
        <taxon>Tritrichomonadidae</taxon>
        <taxon>Tritrichomonas</taxon>
    </lineage>
</organism>
<feature type="region of interest" description="Disordered" evidence="7">
    <location>
        <begin position="27"/>
        <end position="61"/>
    </location>
</feature>
<evidence type="ECO:0000259" key="8">
    <source>
        <dbReference type="PROSITE" id="PS51192"/>
    </source>
</evidence>
<keyword evidence="4 11" id="KW-0347">Helicase</keyword>
<evidence type="ECO:0000256" key="7">
    <source>
        <dbReference type="SAM" id="MobiDB-lite"/>
    </source>
</evidence>
<dbReference type="PROSITE" id="PS51192">
    <property type="entry name" value="HELICASE_ATP_BIND_1"/>
    <property type="match status" value="1"/>
</dbReference>
<keyword evidence="5" id="KW-0067">ATP-binding</keyword>
<feature type="region of interest" description="Disordered" evidence="7">
    <location>
        <begin position="559"/>
        <end position="597"/>
    </location>
</feature>
<evidence type="ECO:0000256" key="6">
    <source>
        <dbReference type="PROSITE-ProRule" id="PRU00552"/>
    </source>
</evidence>
<dbReference type="InterPro" id="IPR014001">
    <property type="entry name" value="Helicase_ATP-bd"/>
</dbReference>
<evidence type="ECO:0000256" key="5">
    <source>
        <dbReference type="ARBA" id="ARBA00022840"/>
    </source>
</evidence>
<dbReference type="SMART" id="SM00490">
    <property type="entry name" value="HELICc"/>
    <property type="match status" value="1"/>
</dbReference>
<dbReference type="SMART" id="SM00487">
    <property type="entry name" value="DEXDc"/>
    <property type="match status" value="1"/>
</dbReference>
<reference evidence="11 12" key="1">
    <citation type="submission" date="2024-04" db="EMBL/GenBank/DDBJ databases">
        <title>Tritrichomonas musculus Genome.</title>
        <authorList>
            <person name="Alves-Ferreira E."/>
            <person name="Grigg M."/>
            <person name="Lorenzi H."/>
            <person name="Galac M."/>
        </authorList>
    </citation>
    <scope>NUCLEOTIDE SEQUENCE [LARGE SCALE GENOMIC DNA]</scope>
    <source>
        <strain evidence="11 12">EAF2021</strain>
    </source>
</reference>
<dbReference type="CDD" id="cd22387">
    <property type="entry name" value="KH-I_DDX46_like"/>
    <property type="match status" value="1"/>
</dbReference>
<dbReference type="GO" id="GO:0004386">
    <property type="term" value="F:helicase activity"/>
    <property type="evidence" value="ECO:0007669"/>
    <property type="project" value="UniProtKB-KW"/>
</dbReference>
<evidence type="ECO:0000313" key="12">
    <source>
        <dbReference type="Proteomes" id="UP001470230"/>
    </source>
</evidence>
<dbReference type="PROSITE" id="PS51195">
    <property type="entry name" value="Q_MOTIF"/>
    <property type="match status" value="1"/>
</dbReference>
<evidence type="ECO:0000259" key="9">
    <source>
        <dbReference type="PROSITE" id="PS51194"/>
    </source>
</evidence>
<dbReference type="CDD" id="cd18787">
    <property type="entry name" value="SF2_C_DEAD"/>
    <property type="match status" value="1"/>
</dbReference>
<keyword evidence="2" id="KW-0547">Nucleotide-binding</keyword>
<sequence length="700" mass="78107">MDAPEKNDEEIDPLDCFLQSIADKPVSKPSIKAINQTSDDDNEDELVNKDGNDAKNINDLSNDDLFASTLPASKPKSDNNILNDQVENNNNSHLNDMVFKKNIYIESEELSRLKPQEVDELRDKLGNISVHGINVCCPIETWSQCGLPSQIMSLINHLQFVRPTSIQCQAIPCILSGRDVIGCAITGSGKTLAFVLPSILHILANEEITPLRQNEAFCLFLSPTRELAIQTHIEASRFLKLLGMRSSCLVGGNDVEHQLKSLKNGVHVIVGTPGRLIDLMTTNKNFNIGRIGFFCIDEADRMFDLGFEPQVMKIAKSMRPDRQTVMFSATFPHIVERAARKLLTNPVEIVVGVRNTVSPNIEQNVEVIKAENKFNRLLKLLGENQDKGQSLVFTNTQERAEELFGMLVKKGYKVALLHAGMDQNDRASILHDFRTGVYSVLVLTSVGSRGIDIMSISLVINYDAPDHGADYVHRLGRTGRAGNKGWAYTFVEPQEKNNALEIVMAMRKSKAKIPKELEDMTKTINQKRKFTGFTGHGFRFDKDESSKIHEERKQVAIKEEKEAAKKEQKESGAAIDDDDDDEDDDDQIASVSNDMNPIKETKDGNFISEFVINDYSNHVRLILQRKDTIDQVNDISGATIIQRGVFCPPGSKPPMGEKKLYFLIEGDSILSVESAISQFQRIAKETDSAKLAPSLKYKVA</sequence>
<dbReference type="Pfam" id="PF00270">
    <property type="entry name" value="DEAD"/>
    <property type="match status" value="1"/>
</dbReference>
<evidence type="ECO:0000256" key="3">
    <source>
        <dbReference type="ARBA" id="ARBA00022801"/>
    </source>
</evidence>
<dbReference type="EC" id="3.6.4.13" evidence="1"/>
<dbReference type="PANTHER" id="PTHR47958">
    <property type="entry name" value="ATP-DEPENDENT RNA HELICASE DBP3"/>
    <property type="match status" value="1"/>
</dbReference>
<keyword evidence="3" id="KW-0378">Hydrolase</keyword>
<feature type="domain" description="DEAD-box RNA helicase Q" evidence="10">
    <location>
        <begin position="140"/>
        <end position="168"/>
    </location>
</feature>
<proteinExistence type="predicted"/>
<dbReference type="Proteomes" id="UP001470230">
    <property type="component" value="Unassembled WGS sequence"/>
</dbReference>